<feature type="domain" description="DUF4942" evidence="3">
    <location>
        <begin position="142"/>
        <end position="288"/>
    </location>
</feature>
<dbReference type="RefSeq" id="WP_196122130.1">
    <property type="nucleotide sequence ID" value="NZ_JADMCD010000014.1"/>
</dbReference>
<dbReference type="Pfam" id="PF13708">
    <property type="entry name" value="DUF4942"/>
    <property type="match status" value="1"/>
</dbReference>
<evidence type="ECO:0000313" key="4">
    <source>
        <dbReference type="EMBL" id="MBF8643077.1"/>
    </source>
</evidence>
<dbReference type="CDD" id="cd02440">
    <property type="entry name" value="AdoMet_MTases"/>
    <property type="match status" value="1"/>
</dbReference>
<organism evidence="4 5">
    <name type="scientific">Pseudomonas luteola</name>
    <dbReference type="NCBI Taxonomy" id="47886"/>
    <lineage>
        <taxon>Bacteria</taxon>
        <taxon>Pseudomonadati</taxon>
        <taxon>Pseudomonadota</taxon>
        <taxon>Gammaproteobacteria</taxon>
        <taxon>Pseudomonadales</taxon>
        <taxon>Pseudomonadaceae</taxon>
        <taxon>Pseudomonas</taxon>
    </lineage>
</organism>
<protein>
    <submittedName>
        <fullName evidence="4">DUF4942 domain-containing protein</fullName>
    </submittedName>
</protein>
<dbReference type="SUPFAM" id="SSF53335">
    <property type="entry name" value="S-adenosyl-L-methionine-dependent methyltransferases"/>
    <property type="match status" value="1"/>
</dbReference>
<dbReference type="Proteomes" id="UP000626180">
    <property type="component" value="Unassembled WGS sequence"/>
</dbReference>
<evidence type="ECO:0000313" key="5">
    <source>
        <dbReference type="Proteomes" id="UP000626180"/>
    </source>
</evidence>
<accession>A0ABS0FRU2</accession>
<keyword evidence="1" id="KW-0489">Methyltransferase</keyword>
<dbReference type="InterPro" id="IPR002052">
    <property type="entry name" value="DNA_methylase_N6_adenine_CS"/>
</dbReference>
<evidence type="ECO:0000256" key="1">
    <source>
        <dbReference type="ARBA" id="ARBA00022603"/>
    </source>
</evidence>
<proteinExistence type="predicted"/>
<comment type="caution">
    <text evidence="4">The sequence shown here is derived from an EMBL/GenBank/DDBJ whole genome shotgun (WGS) entry which is preliminary data.</text>
</comment>
<gene>
    <name evidence="4" type="ORF">IRZ65_20615</name>
</gene>
<dbReference type="InterPro" id="IPR031339">
    <property type="entry name" value="DUF4942"/>
</dbReference>
<evidence type="ECO:0000259" key="3">
    <source>
        <dbReference type="Pfam" id="PF13708"/>
    </source>
</evidence>
<dbReference type="PROSITE" id="PS00092">
    <property type="entry name" value="N6_MTASE"/>
    <property type="match status" value="1"/>
</dbReference>
<sequence length="566" mass="63635">MTAMFETDVDQASIDPTFFAPMSADVVDVLIEEYEKAKQRIHELHSLFQRPECMAAVSHFIQGNLPDKQYTLSGTLSSLFELQGALGHLTATFWDRTLRVTDVLDYMPQKRREQWFEQIQNPLGKQHYRSHRDQAPEWLIHPLPAFEMATVRATMADLLSQRAKFFAERVDGVFRALSREHVTNRTSGFSRRMIIDRVISCYGSIGHSQAGSINDLRCVIAKFMGRDEPKWNDSHGLIESARRHNGQWMSADGGSFRIRIYNGAGTAHIEVHPDMAWRLNAVLASIYPSAIPADLRTRPKTRAKVRDFVLRENPLPFAVLSLISQMKKGYRAAGLDRRDRVVFEDIPRTRTFGFGPHDKAVLAQAERVLESLGGVKDKVDSCELWRFDYEPAEILDQVICNGCIPDAKTHQFYPTPENIALAAVGRAMEGATDDMTWCEPSAGQGGLANYMPNARLTCVEISSLHCSILAAKGYRVVEGDFLQWKPSQPFSRIVMNPPFSEGRWQAHLTHAAEMLDRTNGKLVAILPAIARGKTVLEDFDLEWSGIFANEFAGTAVNVVILTATPR</sequence>
<dbReference type="Gene3D" id="3.40.50.150">
    <property type="entry name" value="Vaccinia Virus protein VP39"/>
    <property type="match status" value="1"/>
</dbReference>
<reference evidence="4 5" key="1">
    <citation type="submission" date="2020-10" db="EMBL/GenBank/DDBJ databases">
        <title>Genome sequences of Pseudomonas isolates.</title>
        <authorList>
            <person name="Wessels L."/>
            <person name="Reich F."/>
            <person name="Hammerl J."/>
        </authorList>
    </citation>
    <scope>NUCLEOTIDE SEQUENCE [LARGE SCALE GENOMIC DNA]</scope>
    <source>
        <strain evidence="4 5">20-MO00624-0</strain>
    </source>
</reference>
<dbReference type="EMBL" id="JADMCD010000014">
    <property type="protein sequence ID" value="MBF8643077.1"/>
    <property type="molecule type" value="Genomic_DNA"/>
</dbReference>
<dbReference type="InterPro" id="IPR029063">
    <property type="entry name" value="SAM-dependent_MTases_sf"/>
</dbReference>
<keyword evidence="5" id="KW-1185">Reference proteome</keyword>
<name>A0ABS0FRU2_PSELU</name>
<keyword evidence="2" id="KW-0808">Transferase</keyword>
<evidence type="ECO:0000256" key="2">
    <source>
        <dbReference type="ARBA" id="ARBA00022679"/>
    </source>
</evidence>